<feature type="region of interest" description="Disordered" evidence="1">
    <location>
        <begin position="1"/>
        <end position="97"/>
    </location>
</feature>
<dbReference type="OrthoDB" id="2013972at2759"/>
<feature type="compositionally biased region" description="Low complexity" evidence="1">
    <location>
        <begin position="8"/>
        <end position="30"/>
    </location>
</feature>
<dbReference type="AlphaFoldDB" id="A0A3M7CPD7"/>
<sequence>MAGERESPAAPASGQSGAPAAEHPEASSSHDPTTTVRSAPGSDTAHTVASPTDAGAQADEDENEGAVPHKEIDDDRDSGFTGDDAYSDTTSVSSSMIRGHIENGRKYNSLRDDYWGPSDDQQFETMDAGHLLYLLLNNDHSNMLFRAPVSKPSNVLDLGTGPGTWAIDVADKFPDANVYGVDLYPPPTAWVPPNCFLEVEDVLQDWTWRQNFDLIHLRLMLGAFTEEQWTDVYQKCYENIKPGGWIEEVELDVRVMSDDDSLPPDSLLAGWGQTFLDCADRAGRSLATQTTMRSKIERAGFVNVHDHLFKCPIGAWPKDKTLKEAGRINFHHWSSGLDGWAMFLLTKFGAPKPWNADEDPRASADSPCLDDESGLRNLKLPQVNLRYISMSRISTWYTEH</sequence>
<dbReference type="PANTHER" id="PTHR43591">
    <property type="entry name" value="METHYLTRANSFERASE"/>
    <property type="match status" value="1"/>
</dbReference>
<dbReference type="SUPFAM" id="SSF53335">
    <property type="entry name" value="S-adenosyl-L-methionine-dependent methyltransferases"/>
    <property type="match status" value="1"/>
</dbReference>
<proteinExistence type="predicted"/>
<dbReference type="CDD" id="cd02440">
    <property type="entry name" value="AdoMet_MTases"/>
    <property type="match status" value="1"/>
</dbReference>
<feature type="compositionally biased region" description="Polar residues" evidence="1">
    <location>
        <begin position="87"/>
        <end position="96"/>
    </location>
</feature>
<evidence type="ECO:0000313" key="2">
    <source>
        <dbReference type="EMBL" id="RMY53981.1"/>
    </source>
</evidence>
<dbReference type="PANTHER" id="PTHR43591:SF106">
    <property type="entry name" value="S-ADENOSYL-L-METHIONINE-DEPENDENT METHYLTRANSFERASE"/>
    <property type="match status" value="1"/>
</dbReference>
<evidence type="ECO:0000256" key="1">
    <source>
        <dbReference type="SAM" id="MobiDB-lite"/>
    </source>
</evidence>
<reference evidence="2 3" key="1">
    <citation type="journal article" date="2018" name="BMC Genomics">
        <title>Genomic evidence for intraspecific hybridization in a clonal and extremely halotolerant yeast.</title>
        <authorList>
            <person name="Gostincar C."/>
            <person name="Stajich J.E."/>
            <person name="Zupancic J."/>
            <person name="Zalar P."/>
            <person name="Gunde-Cimerman N."/>
        </authorList>
    </citation>
    <scope>NUCLEOTIDE SEQUENCE [LARGE SCALE GENOMIC DNA]</scope>
    <source>
        <strain evidence="2 3">EXF-151</strain>
    </source>
</reference>
<dbReference type="Gene3D" id="3.40.50.150">
    <property type="entry name" value="Vaccinia Virus protein VP39"/>
    <property type="match status" value="1"/>
</dbReference>
<gene>
    <name evidence="2" type="ORF">D0865_04967</name>
</gene>
<name>A0A3M7CPD7_HORWE</name>
<dbReference type="Pfam" id="PF13489">
    <property type="entry name" value="Methyltransf_23"/>
    <property type="match status" value="1"/>
</dbReference>
<evidence type="ECO:0000313" key="3">
    <source>
        <dbReference type="Proteomes" id="UP000270230"/>
    </source>
</evidence>
<evidence type="ECO:0008006" key="4">
    <source>
        <dbReference type="Google" id="ProtNLM"/>
    </source>
</evidence>
<organism evidence="2 3">
    <name type="scientific">Hortaea werneckii</name>
    <name type="common">Black yeast</name>
    <name type="synonym">Cladosporium werneckii</name>
    <dbReference type="NCBI Taxonomy" id="91943"/>
    <lineage>
        <taxon>Eukaryota</taxon>
        <taxon>Fungi</taxon>
        <taxon>Dikarya</taxon>
        <taxon>Ascomycota</taxon>
        <taxon>Pezizomycotina</taxon>
        <taxon>Dothideomycetes</taxon>
        <taxon>Dothideomycetidae</taxon>
        <taxon>Mycosphaerellales</taxon>
        <taxon>Teratosphaeriaceae</taxon>
        <taxon>Hortaea</taxon>
    </lineage>
</organism>
<protein>
    <recommendedName>
        <fullName evidence="4">Methyltransferase domain-containing protein</fullName>
    </recommendedName>
</protein>
<dbReference type="InterPro" id="IPR029063">
    <property type="entry name" value="SAM-dependent_MTases_sf"/>
</dbReference>
<accession>A0A3M7CPD7</accession>
<comment type="caution">
    <text evidence="2">The sequence shown here is derived from an EMBL/GenBank/DDBJ whole genome shotgun (WGS) entry which is preliminary data.</text>
</comment>
<dbReference type="Proteomes" id="UP000270230">
    <property type="component" value="Unassembled WGS sequence"/>
</dbReference>
<dbReference type="GO" id="GO:0008168">
    <property type="term" value="F:methyltransferase activity"/>
    <property type="evidence" value="ECO:0007669"/>
    <property type="project" value="TreeGrafter"/>
</dbReference>
<dbReference type="EMBL" id="QWIN01000317">
    <property type="protein sequence ID" value="RMY53981.1"/>
    <property type="molecule type" value="Genomic_DNA"/>
</dbReference>